<dbReference type="SMART" id="SM00185">
    <property type="entry name" value="ARM"/>
    <property type="match status" value="7"/>
</dbReference>
<organism evidence="3">
    <name type="scientific">Polycelis felina</name>
    <dbReference type="NCBI Taxonomy" id="39785"/>
    <lineage>
        <taxon>Eukaryota</taxon>
        <taxon>Metazoa</taxon>
        <taxon>Spiralia</taxon>
        <taxon>Lophotrochozoa</taxon>
        <taxon>Platyhelminthes</taxon>
        <taxon>Rhabditophora</taxon>
        <taxon>Seriata</taxon>
        <taxon>Tricladida</taxon>
        <taxon>Continenticola</taxon>
        <taxon>Planarioidea</taxon>
        <taxon>Planariidae</taxon>
        <taxon>Polycelis</taxon>
    </lineage>
</organism>
<dbReference type="InterPro" id="IPR000225">
    <property type="entry name" value="Armadillo"/>
</dbReference>
<dbReference type="GO" id="GO:0007155">
    <property type="term" value="P:cell adhesion"/>
    <property type="evidence" value="ECO:0007669"/>
    <property type="project" value="InterPro"/>
</dbReference>
<dbReference type="GO" id="GO:0045296">
    <property type="term" value="F:cadherin binding"/>
    <property type="evidence" value="ECO:0007669"/>
    <property type="project" value="InterPro"/>
</dbReference>
<feature type="repeat" description="ARM" evidence="1">
    <location>
        <begin position="316"/>
        <end position="359"/>
    </location>
</feature>
<sequence length="975" mass="107739">MNYVFILTKLVMNEQMNIVNSPLSEELINDKTSFTRAWQQNQYLVDSGINSALETHTHSVSSRHGYDEMDSEDQINKKDWKCLSNININDNFTNDICMLTPESPGSNICGRQGGEAMADVNLSSAYDTGKTDCDLEFGLDIDKLEAESAIPDLVKLIKDEDDAVVINEATMMVFQLSKSDAIDALINSKEMISCIIEAMNKAEHADAVRFLAGAIYNMSQKKYGLKVIFEANVIPCLVKLLGFSMESVLFYAITTLHNLLLYQEDGKEAVRLSGCIPKLVSLLQKNNIKFLTICTDCLQILAFNHQPSKIEILKNGGPLHLIHIIKNYDYEKLLWTATRVLKVLSVCSANKPVIIREGGIEALTNILYHTIQRNTLIASQTEPAAENTESHPQFSQRLLHNCLWTLRNLSDAATRINFDHLLKVLVQILISSYNSFQRQNVHIDTNAVICAAGILSNLTCNNQYNKIALFKLGGVEALVRVIEWNFTSLTNNNPQNKLNSSANTFSEDILEPCICALRHLTSRHEEAETVQTSLIQLQGLSLLIRLLEMQLGPDLFHMQTHQPVMPNLFLSYYKINWTLIKAIIGLIRNMAMSSCNFVAIRERGFVWPMIVLINRAQIDIANKSACSPMSSKDKLLDEIMEVVCGALHMLAKDPGIRAQIISIKLWQRLIHCPQQIGIQSAINVIASLLFNGLESIQRVAVGLLVELSAERMALEMIMAQMVITNKLNEMVHSKSEAVSTYASAILIRATEEKNKRYAPCHGYNVQLANPPIGSSRANMVMANNPPNSSPGFLNSILNSPVIHSQPPSVSHRHMQSQCGDQSYANSGGEQMMGGDLDMPDMQVGYGPPQPRYSNQQQHASGTFLDVAMVPGGNQSSSAVNSDTPMRYYKHQQQQPPMIGGGGGGGGECSSMIKGGRSHQINMCAQIIDNSGGGGGGGSAKFKESMELCMADSDWIDAASVTVGDYPQQQQRGHKP</sequence>
<dbReference type="InterPro" id="IPR011989">
    <property type="entry name" value="ARM-like"/>
</dbReference>
<dbReference type="PRINTS" id="PR01869">
    <property type="entry name" value="BCATNINFAMLY"/>
</dbReference>
<evidence type="ECO:0000256" key="1">
    <source>
        <dbReference type="PROSITE-ProRule" id="PRU00259"/>
    </source>
</evidence>
<feature type="region of interest" description="Disordered" evidence="2">
    <location>
        <begin position="805"/>
        <end position="839"/>
    </location>
</feature>
<dbReference type="PANTHER" id="PTHR45976">
    <property type="entry name" value="ARMADILLO SEGMENT POLARITY PROTEIN"/>
    <property type="match status" value="1"/>
</dbReference>
<dbReference type="EMBL" id="OR504522">
    <property type="protein sequence ID" value="WMQ53815.1"/>
    <property type="molecule type" value="mRNA"/>
</dbReference>
<dbReference type="SUPFAM" id="SSF48371">
    <property type="entry name" value="ARM repeat"/>
    <property type="match status" value="2"/>
</dbReference>
<reference evidence="3" key="1">
    <citation type="submission" date="2023-08" db="EMBL/GenBank/DDBJ databases">
        <title>Evolutionary dynamics of whole-body regeneration across planarian flatworms.</title>
        <authorList>
            <person name="Vila-Farre M."/>
            <person name="Rink J.C."/>
        </authorList>
    </citation>
    <scope>NUCLEOTIDE SEQUENCE</scope>
    <source>
        <strain evidence="3">13</strain>
    </source>
</reference>
<dbReference type="InterPro" id="IPR016024">
    <property type="entry name" value="ARM-type_fold"/>
</dbReference>
<feature type="repeat" description="ARM" evidence="1">
    <location>
        <begin position="232"/>
        <end position="274"/>
    </location>
</feature>
<protein>
    <submittedName>
        <fullName evidence="3">BCatenin1</fullName>
    </submittedName>
</protein>
<dbReference type="InterPro" id="IPR013284">
    <property type="entry name" value="Beta-catenin"/>
</dbReference>
<dbReference type="PROSITE" id="PS50176">
    <property type="entry name" value="ARM_REPEAT"/>
    <property type="match status" value="2"/>
</dbReference>
<evidence type="ECO:0000256" key="2">
    <source>
        <dbReference type="SAM" id="MobiDB-lite"/>
    </source>
</evidence>
<dbReference type="Pfam" id="PF00514">
    <property type="entry name" value="Arm"/>
    <property type="match status" value="1"/>
</dbReference>
<accession>A0AA51NID9</accession>
<name>A0AA51NID9_9PLAT</name>
<dbReference type="Gene3D" id="1.25.10.10">
    <property type="entry name" value="Leucine-rich Repeat Variant"/>
    <property type="match status" value="1"/>
</dbReference>
<evidence type="ECO:0000313" key="3">
    <source>
        <dbReference type="EMBL" id="WMQ53815.1"/>
    </source>
</evidence>
<dbReference type="AlphaFoldDB" id="A0AA51NID9"/>
<feature type="compositionally biased region" description="Polar residues" evidence="2">
    <location>
        <begin position="815"/>
        <end position="828"/>
    </location>
</feature>
<proteinExistence type="evidence at transcript level"/>